<dbReference type="InterPro" id="IPR029068">
    <property type="entry name" value="Glyas_Bleomycin-R_OHBP_Dase"/>
</dbReference>
<dbReference type="EMBL" id="JBHSAQ010000002">
    <property type="protein sequence ID" value="MFC3958049.1"/>
    <property type="molecule type" value="Genomic_DNA"/>
</dbReference>
<comment type="caution">
    <text evidence="1">The sequence shown here is derived from an EMBL/GenBank/DDBJ whole genome shotgun (WGS) entry which is preliminary data.</text>
</comment>
<keyword evidence="2" id="KW-1185">Reference proteome</keyword>
<organism evidence="1 2">
    <name type="scientific">Halovivax cerinus</name>
    <dbReference type="NCBI Taxonomy" id="1487865"/>
    <lineage>
        <taxon>Archaea</taxon>
        <taxon>Methanobacteriati</taxon>
        <taxon>Methanobacteriota</taxon>
        <taxon>Stenosarchaea group</taxon>
        <taxon>Halobacteria</taxon>
        <taxon>Halobacteriales</taxon>
        <taxon>Natrialbaceae</taxon>
        <taxon>Halovivax</taxon>
    </lineage>
</organism>
<sequence>MSGIVFFGTESLETVVDFYVERVGAERWLEQPDCTILRYDTMLFGFCDRDSADTGGTITFVVDSKAGVDALYDRLADVAREEPVENERYEIYQFFAEDPEGRTVEFQTFLHETEPV</sequence>
<gene>
    <name evidence="1" type="ORF">ACFOUR_06640</name>
</gene>
<dbReference type="SUPFAM" id="SSF54593">
    <property type="entry name" value="Glyoxalase/Bleomycin resistance protein/Dihydroxybiphenyl dioxygenase"/>
    <property type="match status" value="1"/>
</dbReference>
<dbReference type="GeneID" id="73903432"/>
<dbReference type="CDD" id="cd06587">
    <property type="entry name" value="VOC"/>
    <property type="match status" value="1"/>
</dbReference>
<dbReference type="RefSeq" id="WP_256530736.1">
    <property type="nucleotide sequence ID" value="NZ_CP101824.1"/>
</dbReference>
<protein>
    <submittedName>
        <fullName evidence="1">VOC family protein</fullName>
    </submittedName>
</protein>
<dbReference type="AlphaFoldDB" id="A0ABD5NN65"/>
<evidence type="ECO:0000313" key="2">
    <source>
        <dbReference type="Proteomes" id="UP001595846"/>
    </source>
</evidence>
<dbReference type="Gene3D" id="3.10.180.10">
    <property type="entry name" value="2,3-Dihydroxybiphenyl 1,2-Dioxygenase, domain 1"/>
    <property type="match status" value="1"/>
</dbReference>
<proteinExistence type="predicted"/>
<evidence type="ECO:0000313" key="1">
    <source>
        <dbReference type="EMBL" id="MFC3958049.1"/>
    </source>
</evidence>
<reference evidence="1 2" key="1">
    <citation type="journal article" date="2019" name="Int. J. Syst. Evol. Microbiol.">
        <title>The Global Catalogue of Microorganisms (GCM) 10K type strain sequencing project: providing services to taxonomists for standard genome sequencing and annotation.</title>
        <authorList>
            <consortium name="The Broad Institute Genomics Platform"/>
            <consortium name="The Broad Institute Genome Sequencing Center for Infectious Disease"/>
            <person name="Wu L."/>
            <person name="Ma J."/>
        </authorList>
    </citation>
    <scope>NUCLEOTIDE SEQUENCE [LARGE SCALE GENOMIC DNA]</scope>
    <source>
        <strain evidence="1 2">IBRC-M 10256</strain>
    </source>
</reference>
<dbReference type="Proteomes" id="UP001595846">
    <property type="component" value="Unassembled WGS sequence"/>
</dbReference>
<accession>A0ABD5NN65</accession>
<name>A0ABD5NN65_9EURY</name>